<organism evidence="1 2">
    <name type="scientific">Aeromonas phage phiAS4</name>
    <dbReference type="NCBI Taxonomy" id="879628"/>
    <lineage>
        <taxon>Viruses</taxon>
        <taxon>Duplodnaviria</taxon>
        <taxon>Heunggongvirae</taxon>
        <taxon>Uroviricota</taxon>
        <taxon>Caudoviricetes</taxon>
        <taxon>Pantevenvirales</taxon>
        <taxon>Straboviridae</taxon>
        <taxon>Tulanevirus</taxon>
        <taxon>Tulanevirus as4</taxon>
    </lineage>
</organism>
<gene>
    <name evidence="1" type="ORF">phiAS4_ORF0218</name>
</gene>
<dbReference type="EMBL" id="HM452125">
    <property type="protein sequence ID" value="ADM79790.1"/>
    <property type="molecule type" value="Genomic_DNA"/>
</dbReference>
<keyword evidence="2" id="KW-1185">Reference proteome</keyword>
<proteinExistence type="predicted"/>
<dbReference type="Proteomes" id="UP000002235">
    <property type="component" value="Segment"/>
</dbReference>
<dbReference type="RefSeq" id="YP_003969236.1">
    <property type="nucleotide sequence ID" value="NC_014635.1"/>
</dbReference>
<evidence type="ECO:0000313" key="1">
    <source>
        <dbReference type="EMBL" id="ADM79790.1"/>
    </source>
</evidence>
<name>E1A1R6_9CAUD</name>
<accession>E1A1R6</accession>
<dbReference type="KEGG" id="vg:9861353"/>
<sequence length="71" mass="7823">MARSNELVEKAVQLQKLLVEVEALATEHDYGMEINGNEVDFDDWLSSSCYGEGSESFGINADGSVWMESSC</sequence>
<reference evidence="1 2" key="1">
    <citation type="journal article" date="2012" name="Arch. Virol.">
        <title>Complete genomic sequence of a T4-like bacteriophage, phiAS4, infecting Aeromonas salmonicida subsp. salmonicida.</title>
        <authorList>
            <person name="Kim J.H."/>
            <person name="Son J.S."/>
            <person name="Choi Y.J."/>
            <person name="Choresca C.H."/>
            <person name="Shin S.P."/>
            <person name="Han J.E."/>
            <person name="Jun J.W."/>
            <person name="Park S.C."/>
        </authorList>
    </citation>
    <scope>NUCLEOTIDE SEQUENCE [LARGE SCALE GENOMIC DNA]</scope>
</reference>
<evidence type="ECO:0000313" key="2">
    <source>
        <dbReference type="Proteomes" id="UP000002235"/>
    </source>
</evidence>
<protein>
    <submittedName>
        <fullName evidence="1">Uncharacterized protein</fullName>
    </submittedName>
</protein>
<dbReference type="GeneID" id="9861353"/>